<dbReference type="KEGG" id="dvn:HQ394_01860"/>
<name>A0A7H1MXZ6_9PROT</name>
<dbReference type="RefSeq" id="WP_190261777.1">
    <property type="nucleotide sequence ID" value="NZ_CP053923.1"/>
</dbReference>
<accession>A0A7H1MXZ6</accession>
<sequence length="343" mass="36867">MHVDVTAENAAAARGLALADGARQALMQLVERYVAEDKRGRFAKMSQQQIEDMVNDFSIRDEKTSGVRYIATLDYRFKASRVSRLLAAAGATPPAATSQAAGSTTDVPPPPRPIVVIPILEAGPGQAPGGGADPWRDAWQALAERSDGRYVLASGDTAAIASDQERLNALVRRTGGDSALVAVASVGDAPEGGTQGINVRFHRQSSYRQATGGQTYLPSDGETPQAFFRRVAVATQAEASTAWRQAEASPSTQRARLQLAVVVSSLSDWLQLQKQIRQVDGVRGIDTVLMSRREMLVNLSFSGSVEDLTQRLEDADLTLADNGGRRVLRRDTTPIEPTESEKP</sequence>
<gene>
    <name evidence="1" type="ORF">HQ394_01860</name>
</gene>
<reference evidence="1 2" key="1">
    <citation type="submission" date="2020-05" db="EMBL/GenBank/DDBJ databases">
        <title>Complete closed genome sequence of Defluviicoccus vanus.</title>
        <authorList>
            <person name="Bessarab I."/>
            <person name="Arumugam K."/>
            <person name="Maszenan A.M."/>
            <person name="Seviour R.J."/>
            <person name="Williams R.B."/>
        </authorList>
    </citation>
    <scope>NUCLEOTIDE SEQUENCE [LARGE SCALE GENOMIC DNA]</scope>
    <source>
        <strain evidence="1 2">Ben 114</strain>
    </source>
</reference>
<evidence type="ECO:0000313" key="1">
    <source>
        <dbReference type="EMBL" id="QNT68332.1"/>
    </source>
</evidence>
<keyword evidence="2" id="KW-1185">Reference proteome</keyword>
<proteinExistence type="predicted"/>
<organism evidence="1 2">
    <name type="scientific">Defluviicoccus vanus</name>
    <dbReference type="NCBI Taxonomy" id="111831"/>
    <lineage>
        <taxon>Bacteria</taxon>
        <taxon>Pseudomonadati</taxon>
        <taxon>Pseudomonadota</taxon>
        <taxon>Alphaproteobacteria</taxon>
        <taxon>Rhodospirillales</taxon>
        <taxon>Rhodospirillaceae</taxon>
        <taxon>Defluviicoccus</taxon>
    </lineage>
</organism>
<protein>
    <recommendedName>
        <fullName evidence="3">DUF2066 domain-containing protein</fullName>
    </recommendedName>
</protein>
<dbReference type="EMBL" id="CP053923">
    <property type="protein sequence ID" value="QNT68332.1"/>
    <property type="molecule type" value="Genomic_DNA"/>
</dbReference>
<dbReference type="AlphaFoldDB" id="A0A7H1MXZ6"/>
<evidence type="ECO:0008006" key="3">
    <source>
        <dbReference type="Google" id="ProtNLM"/>
    </source>
</evidence>
<evidence type="ECO:0000313" key="2">
    <source>
        <dbReference type="Proteomes" id="UP000516369"/>
    </source>
</evidence>
<dbReference type="Proteomes" id="UP000516369">
    <property type="component" value="Chromosome"/>
</dbReference>